<evidence type="ECO:0000256" key="2">
    <source>
        <dbReference type="ARBA" id="ARBA00022679"/>
    </source>
</evidence>
<reference evidence="9" key="2">
    <citation type="submission" date="2019-06" db="EMBL/GenBank/DDBJ databases">
        <title>Genomics analysis of Aphanomyces spp. identifies a new class of oomycete effector associated with host adaptation.</title>
        <authorList>
            <person name="Gaulin E."/>
        </authorList>
    </citation>
    <scope>NUCLEOTIDE SEQUENCE</scope>
    <source>
        <strain evidence="9">CBS 578.67</strain>
    </source>
</reference>
<dbReference type="InterPro" id="IPR017441">
    <property type="entry name" value="Protein_kinase_ATP_BS"/>
</dbReference>
<dbReference type="GO" id="GO:0005524">
    <property type="term" value="F:ATP binding"/>
    <property type="evidence" value="ECO:0007669"/>
    <property type="project" value="UniProtKB-UniRule"/>
</dbReference>
<feature type="binding site" evidence="6">
    <location>
        <position position="206"/>
    </location>
    <ligand>
        <name>ATP</name>
        <dbReference type="ChEBI" id="CHEBI:30616"/>
    </ligand>
</feature>
<evidence type="ECO:0000256" key="4">
    <source>
        <dbReference type="ARBA" id="ARBA00022777"/>
    </source>
</evidence>
<evidence type="ECO:0000256" key="1">
    <source>
        <dbReference type="ARBA" id="ARBA00022527"/>
    </source>
</evidence>
<organism evidence="10 11">
    <name type="scientific">Aphanomyces stellatus</name>
    <dbReference type="NCBI Taxonomy" id="120398"/>
    <lineage>
        <taxon>Eukaryota</taxon>
        <taxon>Sar</taxon>
        <taxon>Stramenopiles</taxon>
        <taxon>Oomycota</taxon>
        <taxon>Saprolegniomycetes</taxon>
        <taxon>Saprolegniales</taxon>
        <taxon>Verrucalvaceae</taxon>
        <taxon>Aphanomyces</taxon>
    </lineage>
</organism>
<keyword evidence="5 6" id="KW-0067">ATP-binding</keyword>
<accession>A0A485KYV8</accession>
<evidence type="ECO:0000259" key="8">
    <source>
        <dbReference type="PROSITE" id="PS51285"/>
    </source>
</evidence>
<evidence type="ECO:0000313" key="10">
    <source>
        <dbReference type="EMBL" id="VFT90276.1"/>
    </source>
</evidence>
<keyword evidence="1" id="KW-0723">Serine/threonine-protein kinase</keyword>
<keyword evidence="4" id="KW-0418">Kinase</keyword>
<keyword evidence="11" id="KW-1185">Reference proteome</keyword>
<name>A0A485KYV8_9STRA</name>
<evidence type="ECO:0000256" key="6">
    <source>
        <dbReference type="PROSITE-ProRule" id="PRU10141"/>
    </source>
</evidence>
<proteinExistence type="predicted"/>
<dbReference type="GO" id="GO:0004674">
    <property type="term" value="F:protein serine/threonine kinase activity"/>
    <property type="evidence" value="ECO:0007669"/>
    <property type="project" value="UniProtKB-KW"/>
</dbReference>
<sequence>MPPSPLPNKLVVTLHRADIPADVEAASHYFVVWRDIDGKAFRSPRSTRPSFDHVLTIMPLHHAPPISIELRARRRAWQPWSTQSLGSCLLVLPTTTSTVHTERLELSGGNAIALYVTIAAMFDPTFTTLVASSTTPTLHRLGSHLAPPSPWTCLRRVLMGRRRPKPMPPRSPRCLDYIPQAFLGHGTYGTVFAAYHPGFGRTVAVKIVPKSRKRQMFLAAEVAVWTQLTDQPHVSPLLQTFQLPRSVCFVSPCVRGGTLADQRRKSPQWPVDGVRFLAAQLVAALHAVHARGIVLRDLKPPNILIDYPSGYIALTDFGLAARQADAPLNHVCGTTAYMAPEILLHAYDQQVDMWALGVILFEVAVGKLPFHLDPPWCHKHVNRWVGILTCQRVDFPRDMDPAAQDFIEGLLRPDPRRRLRVDTARQHRFFRGMDWTALASRNLVSPFPPQLLTPKTIDPDLTLDEIDKYSSGEEISMDGLPFLRTI</sequence>
<evidence type="ECO:0000313" key="11">
    <source>
        <dbReference type="Proteomes" id="UP000332933"/>
    </source>
</evidence>
<dbReference type="PROSITE" id="PS50011">
    <property type="entry name" value="PROTEIN_KINASE_DOM"/>
    <property type="match status" value="1"/>
</dbReference>
<dbReference type="SMART" id="SM00220">
    <property type="entry name" value="S_TKc"/>
    <property type="match status" value="1"/>
</dbReference>
<evidence type="ECO:0000256" key="5">
    <source>
        <dbReference type="ARBA" id="ARBA00022840"/>
    </source>
</evidence>
<dbReference type="AlphaFoldDB" id="A0A485KYV8"/>
<evidence type="ECO:0000256" key="3">
    <source>
        <dbReference type="ARBA" id="ARBA00022741"/>
    </source>
</evidence>
<evidence type="ECO:0000259" key="7">
    <source>
        <dbReference type="PROSITE" id="PS50011"/>
    </source>
</evidence>
<reference evidence="10 11" key="1">
    <citation type="submission" date="2019-03" db="EMBL/GenBank/DDBJ databases">
        <authorList>
            <person name="Gaulin E."/>
            <person name="Dumas B."/>
        </authorList>
    </citation>
    <scope>NUCLEOTIDE SEQUENCE [LARGE SCALE GENOMIC DNA]</scope>
    <source>
        <strain evidence="10">CBS 568.67</strain>
    </source>
</reference>
<feature type="domain" description="Protein kinase" evidence="7">
    <location>
        <begin position="177"/>
        <end position="430"/>
    </location>
</feature>
<dbReference type="SUPFAM" id="SSF56112">
    <property type="entry name" value="Protein kinase-like (PK-like)"/>
    <property type="match status" value="1"/>
</dbReference>
<dbReference type="PROSITE" id="PS00107">
    <property type="entry name" value="PROTEIN_KINASE_ATP"/>
    <property type="match status" value="1"/>
</dbReference>
<dbReference type="EMBL" id="VJMH01005451">
    <property type="protein sequence ID" value="KAF0695786.1"/>
    <property type="molecule type" value="Genomic_DNA"/>
</dbReference>
<dbReference type="InterPro" id="IPR011009">
    <property type="entry name" value="Kinase-like_dom_sf"/>
</dbReference>
<feature type="domain" description="AGC-kinase C-terminal" evidence="8">
    <location>
        <begin position="431"/>
        <end position="486"/>
    </location>
</feature>
<dbReference type="OrthoDB" id="26722at2759"/>
<dbReference type="Pfam" id="PF00069">
    <property type="entry name" value="Pkinase"/>
    <property type="match status" value="1"/>
</dbReference>
<dbReference type="PANTHER" id="PTHR24351">
    <property type="entry name" value="RIBOSOMAL PROTEIN S6 KINASE"/>
    <property type="match status" value="1"/>
</dbReference>
<protein>
    <submittedName>
        <fullName evidence="10">Aste57867_13437 protein</fullName>
    </submittedName>
</protein>
<evidence type="ECO:0000313" key="9">
    <source>
        <dbReference type="EMBL" id="KAF0695786.1"/>
    </source>
</evidence>
<keyword evidence="2" id="KW-0808">Transferase</keyword>
<dbReference type="InterPro" id="IPR000961">
    <property type="entry name" value="AGC-kinase_C"/>
</dbReference>
<dbReference type="Gene3D" id="1.10.510.10">
    <property type="entry name" value="Transferase(Phosphotransferase) domain 1"/>
    <property type="match status" value="1"/>
</dbReference>
<dbReference type="PROSITE" id="PS51285">
    <property type="entry name" value="AGC_KINASE_CTER"/>
    <property type="match status" value="1"/>
</dbReference>
<gene>
    <name evidence="10" type="primary">Aste57867_13437</name>
    <name evidence="9" type="ORF">As57867_013387</name>
    <name evidence="10" type="ORF">ASTE57867_13437</name>
</gene>
<dbReference type="Gene3D" id="3.30.200.20">
    <property type="entry name" value="Phosphorylase Kinase, domain 1"/>
    <property type="match status" value="1"/>
</dbReference>
<dbReference type="Proteomes" id="UP000332933">
    <property type="component" value="Unassembled WGS sequence"/>
</dbReference>
<keyword evidence="3 6" id="KW-0547">Nucleotide-binding</keyword>
<dbReference type="InterPro" id="IPR000719">
    <property type="entry name" value="Prot_kinase_dom"/>
</dbReference>
<dbReference type="EMBL" id="CAADRA010005472">
    <property type="protein sequence ID" value="VFT90276.1"/>
    <property type="molecule type" value="Genomic_DNA"/>
</dbReference>